<comment type="caution">
    <text evidence="2">The sequence shown here is derived from an EMBL/GenBank/DDBJ whole genome shotgun (WGS) entry which is preliminary data.</text>
</comment>
<keyword evidence="3" id="KW-1185">Reference proteome</keyword>
<dbReference type="RefSeq" id="WP_151679527.1">
    <property type="nucleotide sequence ID" value="NZ_BKZP01000004.1"/>
</dbReference>
<dbReference type="InterPro" id="IPR024980">
    <property type="entry name" value="DUF3886"/>
</dbReference>
<evidence type="ECO:0000313" key="3">
    <source>
        <dbReference type="Proteomes" id="UP000391919"/>
    </source>
</evidence>
<gene>
    <name evidence="2" type="ORF">BpJC7_05720</name>
</gene>
<protein>
    <submittedName>
        <fullName evidence="2">Sulfurtransferase</fullName>
    </submittedName>
</protein>
<feature type="region of interest" description="Disordered" evidence="1">
    <location>
        <begin position="37"/>
        <end position="66"/>
    </location>
</feature>
<dbReference type="Proteomes" id="UP000391919">
    <property type="component" value="Unassembled WGS sequence"/>
</dbReference>
<evidence type="ECO:0000256" key="1">
    <source>
        <dbReference type="SAM" id="MobiDB-lite"/>
    </source>
</evidence>
<feature type="compositionally biased region" description="Basic and acidic residues" evidence="1">
    <location>
        <begin position="44"/>
        <end position="55"/>
    </location>
</feature>
<organism evidence="2 3">
    <name type="scientific">Weizmannia acidilactici</name>
    <dbReference type="NCBI Taxonomy" id="2607726"/>
    <lineage>
        <taxon>Bacteria</taxon>
        <taxon>Bacillati</taxon>
        <taxon>Bacillota</taxon>
        <taxon>Bacilli</taxon>
        <taxon>Bacillales</taxon>
        <taxon>Bacillaceae</taxon>
        <taxon>Heyndrickxia</taxon>
    </lineage>
</organism>
<name>A0A5J4JDB3_9BACI</name>
<dbReference type="AlphaFoldDB" id="A0A5J4JDB3"/>
<accession>A0A5J4JDB3</accession>
<dbReference type="Pfam" id="PF13025">
    <property type="entry name" value="DUF3886"/>
    <property type="match status" value="1"/>
</dbReference>
<dbReference type="EMBL" id="BKZQ01000005">
    <property type="protein sequence ID" value="GER69269.1"/>
    <property type="molecule type" value="Genomic_DNA"/>
</dbReference>
<proteinExistence type="predicted"/>
<evidence type="ECO:0000313" key="2">
    <source>
        <dbReference type="EMBL" id="GER69269.1"/>
    </source>
</evidence>
<sequence length="82" mass="9975">MAKNRQTQLKKEKQEEKLRLQDALGSDVLEKLKQAKQELTVEEEEKKKAEAERRRAERKRREKNKSFAELLEESDMDWRKFK</sequence>
<reference evidence="2 3" key="1">
    <citation type="submission" date="2019-09" db="EMBL/GenBank/DDBJ databases">
        <title>Draft genome sequence of Bacillus sp. JC-7.</title>
        <authorList>
            <person name="Tanaka N."/>
            <person name="Shiwa Y."/>
            <person name="Fujita N."/>
            <person name="Tanasupawat S."/>
        </authorList>
    </citation>
    <scope>NUCLEOTIDE SEQUENCE [LARGE SCALE GENOMIC DNA]</scope>
    <source>
        <strain evidence="2 3">JC-7</strain>
    </source>
</reference>